<evidence type="ECO:0008006" key="4">
    <source>
        <dbReference type="Google" id="ProtNLM"/>
    </source>
</evidence>
<dbReference type="AlphaFoldDB" id="A0A846HD45"/>
<organism evidence="2 3">
    <name type="scientific">Hassallia byssoidea VB512170</name>
    <dbReference type="NCBI Taxonomy" id="1304833"/>
    <lineage>
        <taxon>Bacteria</taxon>
        <taxon>Bacillati</taxon>
        <taxon>Cyanobacteriota</taxon>
        <taxon>Cyanophyceae</taxon>
        <taxon>Nostocales</taxon>
        <taxon>Tolypothrichaceae</taxon>
        <taxon>Hassallia</taxon>
    </lineage>
</organism>
<feature type="coiled-coil region" evidence="1">
    <location>
        <begin position="94"/>
        <end position="163"/>
    </location>
</feature>
<dbReference type="Pfam" id="PF19776">
    <property type="entry name" value="DUF6262"/>
    <property type="match status" value="1"/>
</dbReference>
<evidence type="ECO:0000256" key="1">
    <source>
        <dbReference type="SAM" id="Coils"/>
    </source>
</evidence>
<name>A0A846HD45_9CYAN</name>
<dbReference type="Proteomes" id="UP000031549">
    <property type="component" value="Unassembled WGS sequence"/>
</dbReference>
<gene>
    <name evidence="2" type="ORF">PI95_023635</name>
</gene>
<protein>
    <recommendedName>
        <fullName evidence="4">Transposase</fullName>
    </recommendedName>
</protein>
<dbReference type="EMBL" id="JTCM02000070">
    <property type="protein sequence ID" value="NEU75467.1"/>
    <property type="molecule type" value="Genomic_DNA"/>
</dbReference>
<evidence type="ECO:0000313" key="2">
    <source>
        <dbReference type="EMBL" id="NEU75467.1"/>
    </source>
</evidence>
<comment type="caution">
    <text evidence="2">The sequence shown here is derived from an EMBL/GenBank/DDBJ whole genome shotgun (WGS) entry which is preliminary data.</text>
</comment>
<keyword evidence="3" id="KW-1185">Reference proteome</keyword>
<sequence>MKHQRNVEGLRQNALKKRQEAFDRVEAAIKQLIKENRSINFKTVAEVAEVSTAWLYKEPEIKSRIEHLREAGTRKQKSVPSLQKATDASKDAKYQTLKRRVQDIEAENRGLREHLEAIHGRQRVLADENEVLLREVERLTKSLSEAYKEVERLKQKSQLLQQCPSNLEVTDQEGSFHLSASSGNVPHKVDSAKEKITAISTRKSPSTNVSTKIQAELDTLEIQLNLTLKKTISSVSEKATLLAIEALKEAQSKAEVPNPAGFLVRAIKEEWIP</sequence>
<reference evidence="2 3" key="1">
    <citation type="journal article" date="2015" name="Genome Announc.">
        <title>Draft Genome Sequence of Cyanobacterium Hassallia byssoidea Strain VB512170, Isolated from Monuments in India.</title>
        <authorList>
            <person name="Singh D."/>
            <person name="Chandrababunaidu M.M."/>
            <person name="Panda A."/>
            <person name="Sen D."/>
            <person name="Bhattacharyya S."/>
            <person name="Adhikary S.P."/>
            <person name="Tripathy S."/>
        </authorList>
    </citation>
    <scope>NUCLEOTIDE SEQUENCE [LARGE SCALE GENOMIC DNA]</scope>
    <source>
        <strain evidence="2 3">VB512170</strain>
    </source>
</reference>
<evidence type="ECO:0000313" key="3">
    <source>
        <dbReference type="Proteomes" id="UP000031549"/>
    </source>
</evidence>
<proteinExistence type="predicted"/>
<dbReference type="InterPro" id="IPR046229">
    <property type="entry name" value="TnpC-like"/>
</dbReference>
<accession>A0A846HD45</accession>
<keyword evidence="1" id="KW-0175">Coiled coil</keyword>
<dbReference type="RefSeq" id="WP_052324792.1">
    <property type="nucleotide sequence ID" value="NZ_JTCM02000070.1"/>
</dbReference>